<proteinExistence type="predicted"/>
<organism evidence="1 2">
    <name type="scientific">Kipferlia bialata</name>
    <dbReference type="NCBI Taxonomy" id="797122"/>
    <lineage>
        <taxon>Eukaryota</taxon>
        <taxon>Metamonada</taxon>
        <taxon>Carpediemonas-like organisms</taxon>
        <taxon>Kipferlia</taxon>
    </lineage>
</organism>
<sequence>MKRFDRLISRALALVYTFNRRAKPIPVRVTLEPLATLSPRLSKAWSHLPACLRVGEYPVTLCNRMTLHGFGIPSLVNYQRLPMVIPCVTQGQ</sequence>
<protein>
    <submittedName>
        <fullName evidence="1">Uncharacterized protein</fullName>
    </submittedName>
</protein>
<comment type="caution">
    <text evidence="1">The sequence shown here is derived from an EMBL/GenBank/DDBJ whole genome shotgun (WGS) entry which is preliminary data.</text>
</comment>
<evidence type="ECO:0000313" key="2">
    <source>
        <dbReference type="Proteomes" id="UP000265618"/>
    </source>
</evidence>
<evidence type="ECO:0000313" key="1">
    <source>
        <dbReference type="EMBL" id="GCA62201.1"/>
    </source>
</evidence>
<reference evidence="1 2" key="1">
    <citation type="journal article" date="2018" name="PLoS ONE">
        <title>The draft genome of Kipferlia bialata reveals reductive genome evolution in fornicate parasites.</title>
        <authorList>
            <person name="Tanifuji G."/>
            <person name="Takabayashi S."/>
            <person name="Kume K."/>
            <person name="Takagi M."/>
            <person name="Nakayama T."/>
            <person name="Kamikawa R."/>
            <person name="Inagaki Y."/>
            <person name="Hashimoto T."/>
        </authorList>
    </citation>
    <scope>NUCLEOTIDE SEQUENCE [LARGE SCALE GENOMIC DNA]</scope>
    <source>
        <strain evidence="1">NY0173</strain>
    </source>
</reference>
<keyword evidence="2" id="KW-1185">Reference proteome</keyword>
<dbReference type="EMBL" id="BDIP01000295">
    <property type="protein sequence ID" value="GCA62201.1"/>
    <property type="molecule type" value="Genomic_DNA"/>
</dbReference>
<accession>A0A391NJ30</accession>
<dbReference type="AlphaFoldDB" id="A0A391NJ30"/>
<gene>
    <name evidence="1" type="ORF">KIPB_001945</name>
</gene>
<name>A0A391NJ30_9EUKA</name>
<dbReference type="Proteomes" id="UP000265618">
    <property type="component" value="Unassembled WGS sequence"/>
</dbReference>